<dbReference type="EMBL" id="CAKLBY020000047">
    <property type="protein sequence ID" value="CAK7918995.1"/>
    <property type="molecule type" value="Genomic_DNA"/>
</dbReference>
<evidence type="ECO:0000256" key="1">
    <source>
        <dbReference type="SAM" id="MobiDB-lite"/>
    </source>
</evidence>
<comment type="caution">
    <text evidence="2">The sequence shown here is derived from an EMBL/GenBank/DDBJ whole genome shotgun (WGS) entry which is preliminary data.</text>
</comment>
<dbReference type="EMBL" id="CAKLBY020000035">
    <property type="protein sequence ID" value="CAK7909880.1"/>
    <property type="molecule type" value="Genomic_DNA"/>
</dbReference>
<evidence type="ECO:0000313" key="3">
    <source>
        <dbReference type="EMBL" id="CAK7918995.1"/>
    </source>
</evidence>
<evidence type="ECO:0000313" key="2">
    <source>
        <dbReference type="EMBL" id="CAK7909880.1"/>
    </source>
</evidence>
<dbReference type="Proteomes" id="UP001162060">
    <property type="component" value="Unassembled WGS sequence"/>
</dbReference>
<feature type="compositionally biased region" description="Polar residues" evidence="1">
    <location>
        <begin position="142"/>
        <end position="154"/>
    </location>
</feature>
<organism evidence="2 4">
    <name type="scientific">Peronospora matthiolae</name>
    <dbReference type="NCBI Taxonomy" id="2874970"/>
    <lineage>
        <taxon>Eukaryota</taxon>
        <taxon>Sar</taxon>
        <taxon>Stramenopiles</taxon>
        <taxon>Oomycota</taxon>
        <taxon>Peronosporomycetes</taxon>
        <taxon>Peronosporales</taxon>
        <taxon>Peronosporaceae</taxon>
        <taxon>Peronospora</taxon>
    </lineage>
</organism>
<protein>
    <submittedName>
        <fullName evidence="2">Uncharacterized protein</fullName>
    </submittedName>
</protein>
<sequence length="154" mass="17625">MDSDVSIGIQRMSLGPSEAAHPLYRVEMIKIEPRSTTTGAKRQMTSTRQGNMQAYLDEAIKRFQQDQRELEYQAIYPSQLVKPVRVQEPCTPDVDMELVRSHISRSEFYNPEDADPDYPGKEERRRAIEATTDPHQEGGTIPQRTRVSAMTELN</sequence>
<feature type="region of interest" description="Disordered" evidence="1">
    <location>
        <begin position="105"/>
        <end position="154"/>
    </location>
</feature>
<dbReference type="AlphaFoldDB" id="A0AAV1TCF3"/>
<reference evidence="2" key="1">
    <citation type="submission" date="2024-01" db="EMBL/GenBank/DDBJ databases">
        <authorList>
            <person name="Webb A."/>
        </authorList>
    </citation>
    <scope>NUCLEOTIDE SEQUENCE</scope>
    <source>
        <strain evidence="2">Pm1</strain>
    </source>
</reference>
<proteinExistence type="predicted"/>
<gene>
    <name evidence="2" type="ORF">PM001_LOCUS4023</name>
    <name evidence="3" type="ORF">PM001_LOCUS5907</name>
</gene>
<evidence type="ECO:0000313" key="4">
    <source>
        <dbReference type="Proteomes" id="UP001162060"/>
    </source>
</evidence>
<accession>A0AAV1TCF3</accession>
<feature type="compositionally biased region" description="Basic and acidic residues" evidence="1">
    <location>
        <begin position="118"/>
        <end position="136"/>
    </location>
</feature>
<name>A0AAV1TCF3_9STRA</name>